<evidence type="ECO:0000313" key="4">
    <source>
        <dbReference type="EMBL" id="MEZ0163408.1"/>
    </source>
</evidence>
<reference evidence="4 5" key="1">
    <citation type="submission" date="2024-07" db="EMBL/GenBank/DDBJ databases">
        <authorList>
            <person name="Thanompreechachai J."/>
            <person name="Duangmal K."/>
        </authorList>
    </citation>
    <scope>NUCLEOTIDE SEQUENCE [LARGE SCALE GENOMIC DNA]</scope>
    <source>
        <strain evidence="4 5">LSe6-4</strain>
    </source>
</reference>
<evidence type="ECO:0000256" key="1">
    <source>
        <dbReference type="ARBA" id="ARBA00022679"/>
    </source>
</evidence>
<feature type="domain" description="N-acetyltransferase" evidence="3">
    <location>
        <begin position="4"/>
        <end position="144"/>
    </location>
</feature>
<dbReference type="EC" id="2.3.1.-" evidence="4"/>
<dbReference type="InterPro" id="IPR016181">
    <property type="entry name" value="Acyl_CoA_acyltransferase"/>
</dbReference>
<proteinExistence type="predicted"/>
<dbReference type="Pfam" id="PF00583">
    <property type="entry name" value="Acetyltransf_1"/>
    <property type="match status" value="1"/>
</dbReference>
<dbReference type="RefSeq" id="WP_370439655.1">
    <property type="nucleotide sequence ID" value="NZ_JBGFTU010000001.1"/>
</dbReference>
<dbReference type="EMBL" id="JBGFTU010000001">
    <property type="protein sequence ID" value="MEZ0163408.1"/>
    <property type="molecule type" value="Genomic_DNA"/>
</dbReference>
<keyword evidence="2 4" id="KW-0012">Acyltransferase</keyword>
<keyword evidence="1 4" id="KW-0808">Transferase</keyword>
<sequence length="163" mass="17554">MDHDAVRRAEPDDLFLLPDVEGSGDAMFEAIGVPLPPENGSVADLRAAACVFVVGRPPVGFARIDVVDGSAHLEQLSVRPEHGGRGLGAALLAATLDWAREQGFGQVTLTTFPDVAWNGPFYRRRGFVPHPGPGPELRGIRDREVAAGLDDHARREVLVHHLT</sequence>
<dbReference type="Proteomes" id="UP001565927">
    <property type="component" value="Unassembled WGS sequence"/>
</dbReference>
<gene>
    <name evidence="4" type="ORF">AB2L27_01365</name>
</gene>
<protein>
    <submittedName>
        <fullName evidence="4">GNAT family N-acetyltransferase</fullName>
        <ecNumber evidence="4">2.3.1.-</ecNumber>
    </submittedName>
</protein>
<comment type="caution">
    <text evidence="4">The sequence shown here is derived from an EMBL/GenBank/DDBJ whole genome shotgun (WGS) entry which is preliminary data.</text>
</comment>
<name>A0ABV4GVS5_9ACTN</name>
<accession>A0ABV4GVS5</accession>
<dbReference type="PROSITE" id="PS51186">
    <property type="entry name" value="GNAT"/>
    <property type="match status" value="1"/>
</dbReference>
<dbReference type="InterPro" id="IPR000182">
    <property type="entry name" value="GNAT_dom"/>
</dbReference>
<evidence type="ECO:0000313" key="5">
    <source>
        <dbReference type="Proteomes" id="UP001565927"/>
    </source>
</evidence>
<dbReference type="PANTHER" id="PTHR43800:SF1">
    <property type="entry name" value="PEPTIDYL-LYSINE N-ACETYLTRANSFERASE YJAB"/>
    <property type="match status" value="1"/>
</dbReference>
<evidence type="ECO:0000256" key="2">
    <source>
        <dbReference type="ARBA" id="ARBA00023315"/>
    </source>
</evidence>
<organism evidence="4 5">
    <name type="scientific">Kineococcus halophytocola</name>
    <dbReference type="NCBI Taxonomy" id="3234027"/>
    <lineage>
        <taxon>Bacteria</taxon>
        <taxon>Bacillati</taxon>
        <taxon>Actinomycetota</taxon>
        <taxon>Actinomycetes</taxon>
        <taxon>Kineosporiales</taxon>
        <taxon>Kineosporiaceae</taxon>
        <taxon>Kineococcus</taxon>
    </lineage>
</organism>
<dbReference type="GO" id="GO:0016746">
    <property type="term" value="F:acyltransferase activity"/>
    <property type="evidence" value="ECO:0007669"/>
    <property type="project" value="UniProtKB-KW"/>
</dbReference>
<dbReference type="Gene3D" id="3.40.630.30">
    <property type="match status" value="1"/>
</dbReference>
<dbReference type="PANTHER" id="PTHR43800">
    <property type="entry name" value="PEPTIDYL-LYSINE N-ACETYLTRANSFERASE YJAB"/>
    <property type="match status" value="1"/>
</dbReference>
<evidence type="ECO:0000259" key="3">
    <source>
        <dbReference type="PROSITE" id="PS51186"/>
    </source>
</evidence>
<dbReference type="SUPFAM" id="SSF55729">
    <property type="entry name" value="Acyl-CoA N-acyltransferases (Nat)"/>
    <property type="match status" value="1"/>
</dbReference>
<keyword evidence="5" id="KW-1185">Reference proteome</keyword>